<dbReference type="GO" id="GO:0042981">
    <property type="term" value="P:regulation of apoptotic process"/>
    <property type="evidence" value="ECO:0007669"/>
    <property type="project" value="InterPro"/>
</dbReference>
<accession>A0A8C7WUT8</accession>
<dbReference type="AlphaFoldDB" id="A0A8C7WUT8"/>
<dbReference type="PROSITE" id="PS50209">
    <property type="entry name" value="CARD"/>
    <property type="match status" value="1"/>
</dbReference>
<evidence type="ECO:0000313" key="2">
    <source>
        <dbReference type="Ensembl" id="ENSOSIP00000003419.1"/>
    </source>
</evidence>
<organism evidence="2 3">
    <name type="scientific">Oryzias sinensis</name>
    <name type="common">Chinese medaka</name>
    <dbReference type="NCBI Taxonomy" id="183150"/>
    <lineage>
        <taxon>Eukaryota</taxon>
        <taxon>Metazoa</taxon>
        <taxon>Chordata</taxon>
        <taxon>Craniata</taxon>
        <taxon>Vertebrata</taxon>
        <taxon>Euteleostomi</taxon>
        <taxon>Actinopterygii</taxon>
        <taxon>Neopterygii</taxon>
        <taxon>Teleostei</taxon>
        <taxon>Neoteleostei</taxon>
        <taxon>Acanthomorphata</taxon>
        <taxon>Ovalentaria</taxon>
        <taxon>Atherinomorphae</taxon>
        <taxon>Beloniformes</taxon>
        <taxon>Adrianichthyidae</taxon>
        <taxon>Oryziinae</taxon>
        <taxon>Oryzias</taxon>
    </lineage>
</organism>
<dbReference type="Proteomes" id="UP000694383">
    <property type="component" value="Unplaced"/>
</dbReference>
<dbReference type="Gene3D" id="1.10.533.10">
    <property type="entry name" value="Death Domain, Fas"/>
    <property type="match status" value="1"/>
</dbReference>
<sequence>VHLRCSASWWRQHKAFVVWKEMEEKHKRILRRNRVHLVKELDLSDLCDVLLRKDVFTQSMINDIKVGLF</sequence>
<reference evidence="2" key="1">
    <citation type="submission" date="2025-08" db="UniProtKB">
        <authorList>
            <consortium name="Ensembl"/>
        </authorList>
    </citation>
    <scope>IDENTIFICATION</scope>
</reference>
<dbReference type="Pfam" id="PF00619">
    <property type="entry name" value="CARD"/>
    <property type="match status" value="1"/>
</dbReference>
<name>A0A8C7WUT8_9TELE</name>
<protein>
    <recommendedName>
        <fullName evidence="1">CARD domain-containing protein</fullName>
    </recommendedName>
</protein>
<dbReference type="InterPro" id="IPR001315">
    <property type="entry name" value="CARD"/>
</dbReference>
<evidence type="ECO:0000313" key="3">
    <source>
        <dbReference type="Proteomes" id="UP000694383"/>
    </source>
</evidence>
<reference evidence="2" key="2">
    <citation type="submission" date="2025-09" db="UniProtKB">
        <authorList>
            <consortium name="Ensembl"/>
        </authorList>
    </citation>
    <scope>IDENTIFICATION</scope>
</reference>
<proteinExistence type="predicted"/>
<dbReference type="InterPro" id="IPR011029">
    <property type="entry name" value="DEATH-like_dom_sf"/>
</dbReference>
<dbReference type="SUPFAM" id="SSF47986">
    <property type="entry name" value="DEATH domain"/>
    <property type="match status" value="1"/>
</dbReference>
<feature type="domain" description="CARD" evidence="1">
    <location>
        <begin position="22"/>
        <end position="65"/>
    </location>
</feature>
<keyword evidence="3" id="KW-1185">Reference proteome</keyword>
<evidence type="ECO:0000259" key="1">
    <source>
        <dbReference type="PROSITE" id="PS50209"/>
    </source>
</evidence>
<dbReference type="Ensembl" id="ENSOSIT00000003667.1">
    <property type="protein sequence ID" value="ENSOSIP00000003419.1"/>
    <property type="gene ID" value="ENSOSIG00000002254.1"/>
</dbReference>